<evidence type="ECO:0008006" key="3">
    <source>
        <dbReference type="Google" id="ProtNLM"/>
    </source>
</evidence>
<protein>
    <recommendedName>
        <fullName evidence="3">NERD domain-containing protein</fullName>
    </recommendedName>
</protein>
<comment type="caution">
    <text evidence="1">The sequence shown here is derived from an EMBL/GenBank/DDBJ whole genome shotgun (WGS) entry which is preliminary data.</text>
</comment>
<proteinExistence type="predicted"/>
<reference evidence="1 2" key="1">
    <citation type="submission" date="2024-03" db="EMBL/GenBank/DDBJ databases">
        <title>Bacilli Hybrid Assemblies.</title>
        <authorList>
            <person name="Kovac J."/>
        </authorList>
    </citation>
    <scope>NUCLEOTIDE SEQUENCE [LARGE SCALE GENOMIC DNA]</scope>
    <source>
        <strain evidence="1 2">FSL R7-0666</strain>
    </source>
</reference>
<evidence type="ECO:0000313" key="2">
    <source>
        <dbReference type="Proteomes" id="UP001418796"/>
    </source>
</evidence>
<keyword evidence="2" id="KW-1185">Reference proteome</keyword>
<organism evidence="1 2">
    <name type="scientific">Alkalicoccobacillus gibsonii</name>
    <dbReference type="NCBI Taxonomy" id="79881"/>
    <lineage>
        <taxon>Bacteria</taxon>
        <taxon>Bacillati</taxon>
        <taxon>Bacillota</taxon>
        <taxon>Bacilli</taxon>
        <taxon>Bacillales</taxon>
        <taxon>Bacillaceae</taxon>
        <taxon>Alkalicoccobacillus</taxon>
    </lineage>
</organism>
<dbReference type="RefSeq" id="WP_343129414.1">
    <property type="nucleotide sequence ID" value="NZ_JBCITK010000001.1"/>
</dbReference>
<gene>
    <name evidence="1" type="ORF">MKY91_03780</name>
</gene>
<dbReference type="Proteomes" id="UP001418796">
    <property type="component" value="Unassembled WGS sequence"/>
</dbReference>
<sequence>MERKFLKSVQRMKYYLTYKEVMGLNLIEKKENIIKKIRELNQNDVIKVLSMLNALSLEEKEKLKLDALNPICNINLEDYHFYDTSNILYTLKWVIAYGKSSNHSRKSSRYLLIEVILLVLKTADHMFDEKNSETPEEIYTKLVLFNREADFDRSLIRYKAIFENIARVEKTYNGKQYDIHTIFEEKYGYSMKQLVSVIFTTTHKILKGVTQAELHDYKNHCINLDVFFDKLSVNKDTARKIVEDLSITPEALKDLARKSLNNAFDNEYLITYPFLKVDNKVVIVSKEILNNTIYNGLFFKVLDCFEDRNSFFGYFGNLFEIYASTILREACISSKVGYEYIDEFKYGVEKKSSDFYVHIGKSLLIFEFKSGRFKRDTKVKGDSDSLASEFEKFVMKPILQANTCYQDIVDKERKLTQFKKIFILSGTSNALPKNLETNKLIRSKEFNEQLDSKVVFYDQLGLLDVEMVATYIELHKESIFKFLKNKVQLDDFSSYTQFYCDRYVEYKRTSYQDEILSDVFNDIGDTFGVNIEDRTKRK</sequence>
<accession>A0ABU9VH86</accession>
<name>A0ABU9VH86_9BACI</name>
<evidence type="ECO:0000313" key="1">
    <source>
        <dbReference type="EMBL" id="MEN0642281.1"/>
    </source>
</evidence>
<dbReference type="EMBL" id="JBCITK010000001">
    <property type="protein sequence ID" value="MEN0642281.1"/>
    <property type="molecule type" value="Genomic_DNA"/>
</dbReference>